<reference evidence="1" key="2">
    <citation type="submission" date="2015-06" db="UniProtKB">
        <authorList>
            <consortium name="EnsemblProtists"/>
        </authorList>
    </citation>
    <scope>IDENTIFICATION</scope>
    <source>
        <strain evidence="1">Emoy2</strain>
    </source>
</reference>
<accession>M4BC81</accession>
<dbReference type="OMA" id="HWARKEQ"/>
<dbReference type="EnsemblProtists" id="HpaT803896">
    <property type="protein sequence ID" value="HpaP803896"/>
    <property type="gene ID" value="HpaG803896"/>
</dbReference>
<name>M4BC81_HYAAE</name>
<dbReference type="Proteomes" id="UP000011713">
    <property type="component" value="Unassembled WGS sequence"/>
</dbReference>
<reference evidence="2" key="1">
    <citation type="journal article" date="2010" name="Science">
        <title>Signatures of adaptation to obligate biotrophy in the Hyaloperonospora arabidopsidis genome.</title>
        <authorList>
            <person name="Baxter L."/>
            <person name="Tripathy S."/>
            <person name="Ishaque N."/>
            <person name="Boot N."/>
            <person name="Cabral A."/>
            <person name="Kemen E."/>
            <person name="Thines M."/>
            <person name="Ah-Fong A."/>
            <person name="Anderson R."/>
            <person name="Badejoko W."/>
            <person name="Bittner-Eddy P."/>
            <person name="Boore J.L."/>
            <person name="Chibucos M.C."/>
            <person name="Coates M."/>
            <person name="Dehal P."/>
            <person name="Delehaunty K."/>
            <person name="Dong S."/>
            <person name="Downton P."/>
            <person name="Dumas B."/>
            <person name="Fabro G."/>
            <person name="Fronick C."/>
            <person name="Fuerstenberg S.I."/>
            <person name="Fulton L."/>
            <person name="Gaulin E."/>
            <person name="Govers F."/>
            <person name="Hughes L."/>
            <person name="Humphray S."/>
            <person name="Jiang R.H."/>
            <person name="Judelson H."/>
            <person name="Kamoun S."/>
            <person name="Kyung K."/>
            <person name="Meijer H."/>
            <person name="Minx P."/>
            <person name="Morris P."/>
            <person name="Nelson J."/>
            <person name="Phuntumart V."/>
            <person name="Qutob D."/>
            <person name="Rehmany A."/>
            <person name="Rougon-Cardoso A."/>
            <person name="Ryden P."/>
            <person name="Torto-Alalibo T."/>
            <person name="Studholme D."/>
            <person name="Wang Y."/>
            <person name="Win J."/>
            <person name="Wood J."/>
            <person name="Clifton S.W."/>
            <person name="Rogers J."/>
            <person name="Van den Ackerveken G."/>
            <person name="Jones J.D."/>
            <person name="McDowell J.M."/>
            <person name="Beynon J."/>
            <person name="Tyler B.M."/>
        </authorList>
    </citation>
    <scope>NUCLEOTIDE SEQUENCE [LARGE SCALE GENOMIC DNA]</scope>
    <source>
        <strain evidence="2">Emoy2</strain>
    </source>
</reference>
<protein>
    <recommendedName>
        <fullName evidence="3">RxLR effector candidate protein</fullName>
    </recommendedName>
</protein>
<proteinExistence type="predicted"/>
<dbReference type="AlphaFoldDB" id="M4BC81"/>
<dbReference type="HOGENOM" id="CLU_1144408_0_0_1"/>
<keyword evidence="2" id="KW-1185">Reference proteome</keyword>
<dbReference type="InParanoid" id="M4BC81"/>
<dbReference type="EMBL" id="JH598126">
    <property type="status" value="NOT_ANNOTATED_CDS"/>
    <property type="molecule type" value="Genomic_DNA"/>
</dbReference>
<dbReference type="VEuPathDB" id="FungiDB:HpaG803896"/>
<sequence length="243" mass="28222">MSLTIFRGVWLRLHFQHWARKEQSPLDVAEFLKLRNDKKLVKLEILERYIAYLGKKKKNTGITLLDLVLISFGGEVEFAPVLFKYATRYPDNAQVDALLTASLAKWQDARKPFKDVFAQFKFREAGVNVFLDKCIIELEAYRSQYIFETGVEDVETLLSLLKREFGGEANLAFRAVDAMGYDATQRQGSLIMRDLFREWEARRILPWDLDAKVFAGMDKTEEKTIQAIVSQYRKFMSNKGKVE</sequence>
<evidence type="ECO:0000313" key="2">
    <source>
        <dbReference type="Proteomes" id="UP000011713"/>
    </source>
</evidence>
<organism evidence="1 2">
    <name type="scientific">Hyaloperonospora arabidopsidis (strain Emoy2)</name>
    <name type="common">Downy mildew agent</name>
    <name type="synonym">Peronospora arabidopsidis</name>
    <dbReference type="NCBI Taxonomy" id="559515"/>
    <lineage>
        <taxon>Eukaryota</taxon>
        <taxon>Sar</taxon>
        <taxon>Stramenopiles</taxon>
        <taxon>Oomycota</taxon>
        <taxon>Peronosporomycetes</taxon>
        <taxon>Peronosporales</taxon>
        <taxon>Peronosporaceae</taxon>
        <taxon>Hyaloperonospora</taxon>
    </lineage>
</organism>
<evidence type="ECO:0000313" key="1">
    <source>
        <dbReference type="EnsemblProtists" id="HpaP803896"/>
    </source>
</evidence>
<evidence type="ECO:0008006" key="3">
    <source>
        <dbReference type="Google" id="ProtNLM"/>
    </source>
</evidence>